<dbReference type="GO" id="GO:0005829">
    <property type="term" value="C:cytosol"/>
    <property type="evidence" value="ECO:0007669"/>
    <property type="project" value="TreeGrafter"/>
</dbReference>
<evidence type="ECO:0000313" key="3">
    <source>
        <dbReference type="Proteomes" id="UP001497623"/>
    </source>
</evidence>
<feature type="non-terminal residue" evidence="2">
    <location>
        <position position="1"/>
    </location>
</feature>
<dbReference type="GO" id="GO:0032483">
    <property type="term" value="P:regulation of Rab protein signal transduction"/>
    <property type="evidence" value="ECO:0007669"/>
    <property type="project" value="TreeGrafter"/>
</dbReference>
<name>A0AAV2Q696_MEGNR</name>
<protein>
    <recommendedName>
        <fullName evidence="1">MAP kinase-activating death domain-containing protein</fullName>
    </recommendedName>
</protein>
<dbReference type="PANTHER" id="PTHR13008:SF7">
    <property type="entry name" value="MAP KINASE-ACTIVATING DEATH DOMAIN PROTEIN"/>
    <property type="match status" value="1"/>
</dbReference>
<dbReference type="InterPro" id="IPR039980">
    <property type="entry name" value="MADD"/>
</dbReference>
<dbReference type="AlphaFoldDB" id="A0AAV2Q696"/>
<reference evidence="2 3" key="1">
    <citation type="submission" date="2024-05" db="EMBL/GenBank/DDBJ databases">
        <authorList>
            <person name="Wallberg A."/>
        </authorList>
    </citation>
    <scope>NUCLEOTIDE SEQUENCE [LARGE SCALE GENOMIC DNA]</scope>
</reference>
<sequence>CKDLYYCIKESMERAAARGVGALPGVELGGEFPVQDMKTGEGGLLQVCMEGVGLLFATSKFFVRLDHIRKCFTQKGGIFILEEYNPKTRHIIQRKYKSAMADQICYAVLCVFSYVAAGSEQKKMEVAQEHAKLAAAAAAATAAYRKH</sequence>
<organism evidence="2 3">
    <name type="scientific">Meganyctiphanes norvegica</name>
    <name type="common">Northern krill</name>
    <name type="synonym">Thysanopoda norvegica</name>
    <dbReference type="NCBI Taxonomy" id="48144"/>
    <lineage>
        <taxon>Eukaryota</taxon>
        <taxon>Metazoa</taxon>
        <taxon>Ecdysozoa</taxon>
        <taxon>Arthropoda</taxon>
        <taxon>Crustacea</taxon>
        <taxon>Multicrustacea</taxon>
        <taxon>Malacostraca</taxon>
        <taxon>Eumalacostraca</taxon>
        <taxon>Eucarida</taxon>
        <taxon>Euphausiacea</taxon>
        <taxon>Euphausiidae</taxon>
        <taxon>Meganyctiphanes</taxon>
    </lineage>
</organism>
<gene>
    <name evidence="2" type="ORF">MNOR_LOCUS7498</name>
</gene>
<dbReference type="Proteomes" id="UP001497623">
    <property type="component" value="Unassembled WGS sequence"/>
</dbReference>
<proteinExistence type="predicted"/>
<dbReference type="InterPro" id="IPR057469">
    <property type="entry name" value="PH_MADD"/>
</dbReference>
<feature type="domain" description="MAP kinase-activating death" evidence="1">
    <location>
        <begin position="25"/>
        <end position="115"/>
    </location>
</feature>
<dbReference type="GO" id="GO:0005085">
    <property type="term" value="F:guanyl-nucleotide exchange factor activity"/>
    <property type="evidence" value="ECO:0007669"/>
    <property type="project" value="TreeGrafter"/>
</dbReference>
<evidence type="ECO:0000313" key="2">
    <source>
        <dbReference type="EMBL" id="CAL4068932.1"/>
    </source>
</evidence>
<comment type="caution">
    <text evidence="2">The sequence shown here is derived from an EMBL/GenBank/DDBJ whole genome shotgun (WGS) entry which is preliminary data.</text>
</comment>
<dbReference type="GO" id="GO:0042981">
    <property type="term" value="P:regulation of apoptotic process"/>
    <property type="evidence" value="ECO:0007669"/>
    <property type="project" value="TreeGrafter"/>
</dbReference>
<keyword evidence="3" id="KW-1185">Reference proteome</keyword>
<dbReference type="Pfam" id="PF25328">
    <property type="entry name" value="PH_MADD"/>
    <property type="match status" value="1"/>
</dbReference>
<dbReference type="PANTHER" id="PTHR13008">
    <property type="entry name" value="MAP-KINASE ACTIVATING DEATH DOMAIN PROTEIN MADD /DENN/AEX-3 C.ELEGANS"/>
    <property type="match status" value="1"/>
</dbReference>
<evidence type="ECO:0000259" key="1">
    <source>
        <dbReference type="Pfam" id="PF25328"/>
    </source>
</evidence>
<dbReference type="EMBL" id="CAXKWB010003319">
    <property type="protein sequence ID" value="CAL4068932.1"/>
    <property type="molecule type" value="Genomic_DNA"/>
</dbReference>
<accession>A0AAV2Q696</accession>